<dbReference type="PROSITE" id="PS00452">
    <property type="entry name" value="GUANYLATE_CYCLASE_1"/>
    <property type="match status" value="1"/>
</dbReference>
<comment type="similarity">
    <text evidence="7">Belongs to the adenylyl cyclase class-4/guanylyl cyclase family.</text>
</comment>
<dbReference type="GO" id="GO:0007168">
    <property type="term" value="P:receptor guanylyl cyclase signaling pathway"/>
    <property type="evidence" value="ECO:0007669"/>
    <property type="project" value="TreeGrafter"/>
</dbReference>
<feature type="compositionally biased region" description="Polar residues" evidence="8">
    <location>
        <begin position="58"/>
        <end position="76"/>
    </location>
</feature>
<sequence length="864" mass="96780">MKLPIIEDNKELDSEQMFASRHGEASSKLKNVNVTSKEKKSSLSCSLPNSEVDFPSTFKPNLSTSLSDHNNQSSIELNVPPSPFSSCASDMVPSSERNSLKEHFLSSVQIHTDFEAPKKPSSMKQSTSEFSLGRHSLVKRRQVESPKSTNQDTTSVTRNTPFESSLSEMELERITVSSRMTGETSSHHGILSFHDSTSSVQQRSLRKNSVSFSAHTTTSDTHKRRKYKRKSMSFGTSSSLDSSNSNIKCKRRNSIQAGSSFLLSESGSITNIIPLGTGLTRTKSLLNEEFSLASNSISSRNDSSSKGFSFSVPLEIKAPQRSIVNEKDDTTMAIVQCDNDQWIEEETAKFDSTLDKSKNFNCDAKNLLKKTRSVSVLARRLLLAESEAECYEIVGRLMISLFGVGRCTYALMIDADNYILKEFSVQDQYLKEIISLSNGEDPIEVFPLSGGLIEECALNLDALYFPDTRNSTYFEHEQMHQFGLRTALTVPILVGARKFAGAFTVALSTANAFTEMDIILIKDIAHSLGAHLYSKRLQEEQTESYNVSRELLHSMIPGPVLEKIEQHWECTDDDGNETTLDEPKSNKNQDHDMEDSKAKKTLDQTKERLEKLHIIRKDKNDLYNLGHTRHTTEFKSEISSESSPVLFAETQSNVSIIFTDIVGFSRISRHLKPIQVMQMLQDLYHKFDLLCEKHGVRKLETIGDAYIVSAGLLEGDTKNDEGKDAAKRCLAMAQDMVREAQNVFAPTEPKERLTLRAGIHVGQLSYGVLGQNVPKFSVYGDAVNIAARMEQTCPVGMVHVSGAFHKLIGDDVVTWQEKRMTKVKNIGELETWLLNPMRVCTRKSNSGRRWLHMLRSESGKHWVA</sequence>
<dbReference type="Gene3D" id="3.30.70.1230">
    <property type="entry name" value="Nucleotide cyclase"/>
    <property type="match status" value="1"/>
</dbReference>
<dbReference type="SUPFAM" id="SSF55781">
    <property type="entry name" value="GAF domain-like"/>
    <property type="match status" value="1"/>
</dbReference>
<dbReference type="GO" id="GO:0004016">
    <property type="term" value="F:adenylate cyclase activity"/>
    <property type="evidence" value="ECO:0007669"/>
    <property type="project" value="TreeGrafter"/>
</dbReference>
<evidence type="ECO:0000256" key="3">
    <source>
        <dbReference type="ARBA" id="ARBA00022741"/>
    </source>
</evidence>
<dbReference type="EMBL" id="BLLK01000069">
    <property type="protein sequence ID" value="GFH60060.1"/>
    <property type="molecule type" value="Genomic_DNA"/>
</dbReference>
<dbReference type="Pfam" id="PF00211">
    <property type="entry name" value="Guanylate_cyc"/>
    <property type="match status" value="1"/>
</dbReference>
<feature type="region of interest" description="Disordered" evidence="8">
    <location>
        <begin position="115"/>
        <end position="246"/>
    </location>
</feature>
<evidence type="ECO:0000256" key="2">
    <source>
        <dbReference type="ARBA" id="ARBA00022692"/>
    </source>
</evidence>
<dbReference type="SUPFAM" id="SSF55073">
    <property type="entry name" value="Nucleotide cyclase"/>
    <property type="match status" value="1"/>
</dbReference>
<feature type="compositionally biased region" description="Low complexity" evidence="8">
    <location>
        <begin position="232"/>
        <end position="245"/>
    </location>
</feature>
<dbReference type="InterPro" id="IPR029016">
    <property type="entry name" value="GAF-like_dom_sf"/>
</dbReference>
<evidence type="ECO:0000259" key="9">
    <source>
        <dbReference type="PROSITE" id="PS50125"/>
    </source>
</evidence>
<keyword evidence="4" id="KW-1133">Transmembrane helix</keyword>
<feature type="domain" description="Guanylate cyclase" evidence="9">
    <location>
        <begin position="655"/>
        <end position="790"/>
    </location>
</feature>
<dbReference type="PANTHER" id="PTHR11920">
    <property type="entry name" value="GUANYLYL CYCLASE"/>
    <property type="match status" value="1"/>
</dbReference>
<dbReference type="InterPro" id="IPR003018">
    <property type="entry name" value="GAF"/>
</dbReference>
<dbReference type="Gene3D" id="3.30.450.40">
    <property type="match status" value="1"/>
</dbReference>
<dbReference type="InterPro" id="IPR029787">
    <property type="entry name" value="Nucleotide_cyclase"/>
</dbReference>
<feature type="compositionally biased region" description="Polar residues" evidence="8">
    <location>
        <begin position="194"/>
        <end position="219"/>
    </location>
</feature>
<name>A0AAD3DAZ8_9STRA</name>
<dbReference type="InterPro" id="IPR018297">
    <property type="entry name" value="A/G_cyclase_CS"/>
</dbReference>
<feature type="compositionally biased region" description="Polar residues" evidence="8">
    <location>
        <begin position="175"/>
        <end position="184"/>
    </location>
</feature>
<evidence type="ECO:0000256" key="1">
    <source>
        <dbReference type="ARBA" id="ARBA00004370"/>
    </source>
</evidence>
<organism evidence="10 11">
    <name type="scientific">Chaetoceros tenuissimus</name>
    <dbReference type="NCBI Taxonomy" id="426638"/>
    <lineage>
        <taxon>Eukaryota</taxon>
        <taxon>Sar</taxon>
        <taxon>Stramenopiles</taxon>
        <taxon>Ochrophyta</taxon>
        <taxon>Bacillariophyta</taxon>
        <taxon>Coscinodiscophyceae</taxon>
        <taxon>Chaetocerotophycidae</taxon>
        <taxon>Chaetocerotales</taxon>
        <taxon>Chaetocerotaceae</taxon>
        <taxon>Chaetoceros</taxon>
    </lineage>
</organism>
<evidence type="ECO:0000256" key="7">
    <source>
        <dbReference type="RuleBase" id="RU000405"/>
    </source>
</evidence>
<reference evidence="10 11" key="1">
    <citation type="journal article" date="2021" name="Sci. Rep.">
        <title>The genome of the diatom Chaetoceros tenuissimus carries an ancient integrated fragment of an extant virus.</title>
        <authorList>
            <person name="Hongo Y."/>
            <person name="Kimura K."/>
            <person name="Takaki Y."/>
            <person name="Yoshida Y."/>
            <person name="Baba S."/>
            <person name="Kobayashi G."/>
            <person name="Nagasaki K."/>
            <person name="Hano T."/>
            <person name="Tomaru Y."/>
        </authorList>
    </citation>
    <scope>NUCLEOTIDE SEQUENCE [LARGE SCALE GENOMIC DNA]</scope>
    <source>
        <strain evidence="10 11">NIES-3715</strain>
    </source>
</reference>
<evidence type="ECO:0000313" key="11">
    <source>
        <dbReference type="Proteomes" id="UP001054902"/>
    </source>
</evidence>
<dbReference type="PANTHER" id="PTHR11920:SF335">
    <property type="entry name" value="GUANYLATE CYCLASE"/>
    <property type="match status" value="1"/>
</dbReference>
<proteinExistence type="inferred from homology"/>
<feature type="compositionally biased region" description="Polar residues" evidence="8">
    <location>
        <begin position="145"/>
        <end position="167"/>
    </location>
</feature>
<keyword evidence="2" id="KW-0812">Transmembrane</keyword>
<dbReference type="GO" id="GO:0005886">
    <property type="term" value="C:plasma membrane"/>
    <property type="evidence" value="ECO:0007669"/>
    <property type="project" value="TreeGrafter"/>
</dbReference>
<evidence type="ECO:0000256" key="4">
    <source>
        <dbReference type="ARBA" id="ARBA00022989"/>
    </source>
</evidence>
<dbReference type="GO" id="GO:0001653">
    <property type="term" value="F:peptide receptor activity"/>
    <property type="evidence" value="ECO:0007669"/>
    <property type="project" value="TreeGrafter"/>
</dbReference>
<evidence type="ECO:0000256" key="5">
    <source>
        <dbReference type="ARBA" id="ARBA00023136"/>
    </source>
</evidence>
<protein>
    <recommendedName>
        <fullName evidence="9">Guanylate cyclase domain-containing protein</fullName>
    </recommendedName>
</protein>
<dbReference type="AlphaFoldDB" id="A0AAD3DAZ8"/>
<accession>A0AAD3DAZ8</accession>
<dbReference type="GO" id="GO:0004383">
    <property type="term" value="F:guanylate cyclase activity"/>
    <property type="evidence" value="ECO:0007669"/>
    <property type="project" value="TreeGrafter"/>
</dbReference>
<dbReference type="Proteomes" id="UP001054902">
    <property type="component" value="Unassembled WGS sequence"/>
</dbReference>
<feature type="compositionally biased region" description="Basic and acidic residues" evidence="8">
    <location>
        <begin position="581"/>
        <end position="602"/>
    </location>
</feature>
<evidence type="ECO:0000313" key="10">
    <source>
        <dbReference type="EMBL" id="GFH60060.1"/>
    </source>
</evidence>
<dbReference type="PROSITE" id="PS50125">
    <property type="entry name" value="GUANYLATE_CYCLASE_2"/>
    <property type="match status" value="1"/>
</dbReference>
<dbReference type="SMART" id="SM00044">
    <property type="entry name" value="CYCc"/>
    <property type="match status" value="1"/>
</dbReference>
<dbReference type="CDD" id="cd07302">
    <property type="entry name" value="CHD"/>
    <property type="match status" value="1"/>
</dbReference>
<gene>
    <name evidence="10" type="ORF">CTEN210_16536</name>
</gene>
<dbReference type="InterPro" id="IPR050401">
    <property type="entry name" value="Cyclic_nucleotide_synthase"/>
</dbReference>
<dbReference type="GO" id="GO:0000166">
    <property type="term" value="F:nucleotide binding"/>
    <property type="evidence" value="ECO:0007669"/>
    <property type="project" value="UniProtKB-KW"/>
</dbReference>
<comment type="subcellular location">
    <subcellularLocation>
        <location evidence="1">Membrane</location>
    </subcellularLocation>
</comment>
<feature type="region of interest" description="Disordered" evidence="8">
    <location>
        <begin position="571"/>
        <end position="602"/>
    </location>
</feature>
<feature type="compositionally biased region" description="Acidic residues" evidence="8">
    <location>
        <begin position="571"/>
        <end position="580"/>
    </location>
</feature>
<keyword evidence="3" id="KW-0547">Nucleotide-binding</keyword>
<dbReference type="Pfam" id="PF01590">
    <property type="entry name" value="GAF"/>
    <property type="match status" value="1"/>
</dbReference>
<dbReference type="InterPro" id="IPR001054">
    <property type="entry name" value="A/G_cyclase"/>
</dbReference>
<keyword evidence="11" id="KW-1185">Reference proteome</keyword>
<keyword evidence="6 7" id="KW-0456">Lyase</keyword>
<dbReference type="GO" id="GO:0035556">
    <property type="term" value="P:intracellular signal transduction"/>
    <property type="evidence" value="ECO:0007669"/>
    <property type="project" value="InterPro"/>
</dbReference>
<comment type="caution">
    <text evidence="10">The sequence shown here is derived from an EMBL/GenBank/DDBJ whole genome shotgun (WGS) entry which is preliminary data.</text>
</comment>
<feature type="compositionally biased region" description="Basic residues" evidence="8">
    <location>
        <begin position="222"/>
        <end position="231"/>
    </location>
</feature>
<keyword evidence="5" id="KW-0472">Membrane</keyword>
<evidence type="ECO:0000256" key="6">
    <source>
        <dbReference type="ARBA" id="ARBA00023239"/>
    </source>
</evidence>
<feature type="region of interest" description="Disordered" evidence="8">
    <location>
        <begin position="14"/>
        <end position="76"/>
    </location>
</feature>
<evidence type="ECO:0000256" key="8">
    <source>
        <dbReference type="SAM" id="MobiDB-lite"/>
    </source>
</evidence>